<dbReference type="OrthoDB" id="9787933at2"/>
<evidence type="ECO:0000313" key="2">
    <source>
        <dbReference type="EMBL" id="GGD39721.1"/>
    </source>
</evidence>
<feature type="domain" description="Dienelactone hydrolase" evidence="1">
    <location>
        <begin position="70"/>
        <end position="295"/>
    </location>
</feature>
<dbReference type="Proteomes" id="UP000598997">
    <property type="component" value="Unassembled WGS sequence"/>
</dbReference>
<keyword evidence="2" id="KW-0378">Hydrolase</keyword>
<dbReference type="PROSITE" id="PS51318">
    <property type="entry name" value="TAT"/>
    <property type="match status" value="1"/>
</dbReference>
<dbReference type="RefSeq" id="WP_066763354.1">
    <property type="nucleotide sequence ID" value="NZ_LYWY01000032.1"/>
</dbReference>
<dbReference type="AlphaFoldDB" id="A0A916YCJ7"/>
<dbReference type="EMBL" id="BMIO01000003">
    <property type="protein sequence ID" value="GGD39721.1"/>
    <property type="molecule type" value="Genomic_DNA"/>
</dbReference>
<dbReference type="GO" id="GO:0016787">
    <property type="term" value="F:hydrolase activity"/>
    <property type="evidence" value="ECO:0007669"/>
    <property type="project" value="UniProtKB-KW"/>
</dbReference>
<keyword evidence="3" id="KW-1185">Reference proteome</keyword>
<dbReference type="InterPro" id="IPR029058">
    <property type="entry name" value="AB_hydrolase_fold"/>
</dbReference>
<dbReference type="InterPro" id="IPR051049">
    <property type="entry name" value="Dienelactone_hydrolase-like"/>
</dbReference>
<dbReference type="InterPro" id="IPR006311">
    <property type="entry name" value="TAT_signal"/>
</dbReference>
<dbReference type="PANTHER" id="PTHR46623:SF10">
    <property type="entry name" value="CARBOXYMETHYLENEBUTENOLIDASE HOMOLOG"/>
    <property type="match status" value="1"/>
</dbReference>
<comment type="caution">
    <text evidence="2">The sequence shown here is derived from an EMBL/GenBank/DDBJ whole genome shotgun (WGS) entry which is preliminary data.</text>
</comment>
<evidence type="ECO:0000259" key="1">
    <source>
        <dbReference type="Pfam" id="PF01738"/>
    </source>
</evidence>
<dbReference type="Pfam" id="PF01738">
    <property type="entry name" value="DLH"/>
    <property type="match status" value="1"/>
</dbReference>
<dbReference type="InterPro" id="IPR002925">
    <property type="entry name" value="Dienelactn_hydro"/>
</dbReference>
<proteinExistence type="predicted"/>
<dbReference type="SUPFAM" id="SSF53474">
    <property type="entry name" value="alpha/beta-Hydrolases"/>
    <property type="match status" value="1"/>
</dbReference>
<gene>
    <name evidence="2" type="ORF">GCM10010989_12330</name>
</gene>
<organism evidence="2 3">
    <name type="scientific">Croceicoccus pelagius</name>
    <dbReference type="NCBI Taxonomy" id="1703341"/>
    <lineage>
        <taxon>Bacteria</taxon>
        <taxon>Pseudomonadati</taxon>
        <taxon>Pseudomonadota</taxon>
        <taxon>Alphaproteobacteria</taxon>
        <taxon>Sphingomonadales</taxon>
        <taxon>Erythrobacteraceae</taxon>
        <taxon>Croceicoccus</taxon>
    </lineage>
</organism>
<evidence type="ECO:0000313" key="3">
    <source>
        <dbReference type="Proteomes" id="UP000598997"/>
    </source>
</evidence>
<name>A0A916YCJ7_9SPHN</name>
<sequence>MCDQQQLAEFARRGVNRRTFAAGVGAAGGVAVLSACSTYGTDADDSVAAATNGGVLGNEVQVPTGSGTMSAWFYHPSAGNHPAVIMWPDIAGVRPAAKAMGERLAAEGFAVIVPDPYWRDEGHAMFEDFADFMENDGFKKVGPYREKFSADTVMADTASIVAWLDAQDVVDKSKGIGTRGHCMTGSWTIWAAHGSPDRVKVAGSMHGGGLVTDAPTSPHKMIVDSATYLIGIAEDDDAKQHEAKSALKAALDAAGAEGVVDVYAAGHGWTVPDSPAYDKAEAERAYDVYLSMLKAL</sequence>
<dbReference type="PANTHER" id="PTHR46623">
    <property type="entry name" value="CARBOXYMETHYLENEBUTENOLIDASE-RELATED"/>
    <property type="match status" value="1"/>
</dbReference>
<accession>A0A916YCJ7</accession>
<dbReference type="Gene3D" id="3.40.50.1820">
    <property type="entry name" value="alpha/beta hydrolase"/>
    <property type="match status" value="1"/>
</dbReference>
<reference evidence="2 3" key="1">
    <citation type="journal article" date="2014" name="Int. J. Syst. Evol. Microbiol.">
        <title>Complete genome sequence of Corynebacterium casei LMG S-19264T (=DSM 44701T), isolated from a smear-ripened cheese.</title>
        <authorList>
            <consortium name="US DOE Joint Genome Institute (JGI-PGF)"/>
            <person name="Walter F."/>
            <person name="Albersmeier A."/>
            <person name="Kalinowski J."/>
            <person name="Ruckert C."/>
        </authorList>
    </citation>
    <scope>NUCLEOTIDE SEQUENCE [LARGE SCALE GENOMIC DNA]</scope>
    <source>
        <strain evidence="2 3">CGMCC 1.15358</strain>
    </source>
</reference>
<protein>
    <submittedName>
        <fullName evidence="2">Hydrolase</fullName>
    </submittedName>
</protein>